<dbReference type="RefSeq" id="WP_341440036.1">
    <property type="nucleotide sequence ID" value="NZ_JBBPCN010000001.1"/>
</dbReference>
<dbReference type="Pfam" id="PF00975">
    <property type="entry name" value="Thioesterase"/>
    <property type="match status" value="1"/>
</dbReference>
<dbReference type="PANTHER" id="PTHR11487">
    <property type="entry name" value="THIOESTERASE"/>
    <property type="match status" value="1"/>
</dbReference>
<dbReference type="InterPro" id="IPR029058">
    <property type="entry name" value="AB_hydrolase_fold"/>
</dbReference>
<comment type="similarity">
    <text evidence="1">Belongs to the thioesterase family.</text>
</comment>
<gene>
    <name evidence="5" type="ORF">AABD04_01945</name>
</gene>
<evidence type="ECO:0000256" key="2">
    <source>
        <dbReference type="ARBA" id="ARBA00015007"/>
    </source>
</evidence>
<organism evidence="5 6">
    <name type="scientific">Rhodococcus navarretei</name>
    <dbReference type="NCBI Taxonomy" id="3128981"/>
    <lineage>
        <taxon>Bacteria</taxon>
        <taxon>Bacillati</taxon>
        <taxon>Actinomycetota</taxon>
        <taxon>Actinomycetes</taxon>
        <taxon>Mycobacteriales</taxon>
        <taxon>Nocardiaceae</taxon>
        <taxon>Rhodococcus</taxon>
    </lineage>
</organism>
<dbReference type="Proteomes" id="UP001456513">
    <property type="component" value="Unassembled WGS sequence"/>
</dbReference>
<dbReference type="SUPFAM" id="SSF53474">
    <property type="entry name" value="alpha/beta-Hydrolases"/>
    <property type="match status" value="1"/>
</dbReference>
<dbReference type="InterPro" id="IPR012223">
    <property type="entry name" value="TEII"/>
</dbReference>
<comment type="catalytic activity">
    <reaction evidence="3">
        <text>a fatty acyl-CoA + H2O = a fatty acid + CoA + H(+)</text>
        <dbReference type="Rhea" id="RHEA:16781"/>
        <dbReference type="ChEBI" id="CHEBI:15377"/>
        <dbReference type="ChEBI" id="CHEBI:15378"/>
        <dbReference type="ChEBI" id="CHEBI:28868"/>
        <dbReference type="ChEBI" id="CHEBI:57287"/>
        <dbReference type="ChEBI" id="CHEBI:77636"/>
    </reaction>
</comment>
<evidence type="ECO:0000256" key="3">
    <source>
        <dbReference type="ARBA" id="ARBA00024293"/>
    </source>
</evidence>
<name>A0ABU9CQA4_9NOCA</name>
<dbReference type="PANTHER" id="PTHR11487:SF0">
    <property type="entry name" value="S-ACYL FATTY ACID SYNTHASE THIOESTERASE, MEDIUM CHAIN"/>
    <property type="match status" value="1"/>
</dbReference>
<proteinExistence type="inferred from homology"/>
<evidence type="ECO:0000259" key="4">
    <source>
        <dbReference type="Pfam" id="PF00975"/>
    </source>
</evidence>
<accession>A0ABU9CQA4</accession>
<evidence type="ECO:0000256" key="1">
    <source>
        <dbReference type="ARBA" id="ARBA00007169"/>
    </source>
</evidence>
<dbReference type="EMBL" id="JBBPCN010000001">
    <property type="protein sequence ID" value="MEK8069607.1"/>
    <property type="molecule type" value="Genomic_DNA"/>
</dbReference>
<keyword evidence="6" id="KW-1185">Reference proteome</keyword>
<evidence type="ECO:0000313" key="6">
    <source>
        <dbReference type="Proteomes" id="UP001456513"/>
    </source>
</evidence>
<dbReference type="InterPro" id="IPR001031">
    <property type="entry name" value="Thioesterase"/>
</dbReference>
<dbReference type="Gene3D" id="3.40.50.1820">
    <property type="entry name" value="alpha/beta hydrolase"/>
    <property type="match status" value="1"/>
</dbReference>
<sequence>MTTDKLIDPVVRPGSTSSDKRAELLTAFRRVHNRWLGGRDNPDAGPLMLCFTYAGGSTGAFRGWEDMLPVNVRPIVLPGRDGRIDEPAYTRLSPLIADLVEYVGPHVTPDTVFFGHSMGALVAFEFTRELRRRGMTVPKKLLLAAFRAPHLESDRKPIHGWPDDVLQAVLHREGVPAATLTNPQIMAALLPTLRADLELCETYEFADESPLEVPLAVFGGSDDVRVRPPMLRGWDRHTSQGATHVTVNGPHLFINVSRDELLAAVQHELHAMVGDHDVN</sequence>
<comment type="caution">
    <text evidence="5">The sequence shown here is derived from an EMBL/GenBank/DDBJ whole genome shotgun (WGS) entry which is preliminary data.</text>
</comment>
<protein>
    <recommendedName>
        <fullName evidence="2">Thioesterase TesA</fullName>
    </recommendedName>
</protein>
<evidence type="ECO:0000313" key="5">
    <source>
        <dbReference type="EMBL" id="MEK8069607.1"/>
    </source>
</evidence>
<feature type="domain" description="Thioesterase" evidence="4">
    <location>
        <begin position="49"/>
        <end position="266"/>
    </location>
</feature>
<reference evidence="5 6" key="1">
    <citation type="submission" date="2024-03" db="EMBL/GenBank/DDBJ databases">
        <title>Rhodococcus navarretei sp. nov. and Pseudarthrobacter quantumdoti sp. nov., two new species with the ability to biosynthesize Quantum Dots isolated from soil samples at Union Glacier, Antarctica.</title>
        <authorList>
            <person name="Vargas M."/>
        </authorList>
    </citation>
    <scope>NUCLEOTIDE SEQUENCE [LARGE SCALE GENOMIC DNA]</scope>
    <source>
        <strain evidence="5 6">EXRC-4A-4</strain>
    </source>
</reference>